<accession>A0ABD0U5B8</accession>
<evidence type="ECO:0000313" key="5">
    <source>
        <dbReference type="Proteomes" id="UP001552299"/>
    </source>
</evidence>
<evidence type="ECO:0000259" key="2">
    <source>
        <dbReference type="Pfam" id="PF03108"/>
    </source>
</evidence>
<feature type="domain" description="PB1-like" evidence="3">
    <location>
        <begin position="163"/>
        <end position="260"/>
    </location>
</feature>
<dbReference type="Pfam" id="PF03108">
    <property type="entry name" value="DBD_Tnp_Mut"/>
    <property type="match status" value="1"/>
</dbReference>
<reference evidence="4 5" key="1">
    <citation type="journal article" date="2024" name="Plant Biotechnol. J.">
        <title>Dendrobium thyrsiflorum genome and its molecular insights into genes involved in important horticultural traits.</title>
        <authorList>
            <person name="Chen B."/>
            <person name="Wang J.Y."/>
            <person name="Zheng P.J."/>
            <person name="Li K.L."/>
            <person name="Liang Y.M."/>
            <person name="Chen X.F."/>
            <person name="Zhang C."/>
            <person name="Zhao X."/>
            <person name="He X."/>
            <person name="Zhang G.Q."/>
            <person name="Liu Z.J."/>
            <person name="Xu Q."/>
        </authorList>
    </citation>
    <scope>NUCLEOTIDE SEQUENCE [LARGE SCALE GENOMIC DNA]</scope>
    <source>
        <strain evidence="4">GZMU011</strain>
    </source>
</reference>
<sequence length="417" mass="47492">MTGRKVEVLEGEIGQLKTDFEEKISDFQNQFTSIHEKMDGRFIALEEMMKKMLEDKQKMATSETTGNHGRGGNPNPFRGGGNSEVEVLEGEDGMPHIEPLSREEMSQAYDRRGADFVGRREEFPRRAADFEGRRQDFDEGFENSSFPAVFSQFWLEMDCNKLCSIVFKYGGFWDVVKGKSRMKYVGGSQKTLKFERDDINLLLLKEQTESLCRWLRGQAYDLHYHINGTSPKVYMPINNDRDVMDMLRCSCNENKVEVVVVMKDFDEIFTNADNIQYGDMQDLSETSRVNNDIIMDGLCDGGFVAQVEENLALCVGSRFEDSSSFKQAIRSNAILQNFGFKIKASDKSRVIATCSYRGCPWRIRASLCSDGHSFEVRKLQASYLCPGFLDGRVIFVEVAKPKGELRQNSKAASRPLY</sequence>
<protein>
    <recommendedName>
        <fullName evidence="6">Transposase MuDR plant domain-containing protein</fullName>
    </recommendedName>
</protein>
<feature type="domain" description="Transposase MuDR plant" evidence="2">
    <location>
        <begin position="312"/>
        <end position="376"/>
    </location>
</feature>
<evidence type="ECO:0000259" key="3">
    <source>
        <dbReference type="Pfam" id="PF26130"/>
    </source>
</evidence>
<comment type="caution">
    <text evidence="4">The sequence shown here is derived from an EMBL/GenBank/DDBJ whole genome shotgun (WGS) entry which is preliminary data.</text>
</comment>
<name>A0ABD0U5B8_DENTH</name>
<feature type="region of interest" description="Disordered" evidence="1">
    <location>
        <begin position="54"/>
        <end position="84"/>
    </location>
</feature>
<proteinExistence type="predicted"/>
<gene>
    <name evidence="4" type="ORF">M5K25_021976</name>
</gene>
<evidence type="ECO:0000313" key="4">
    <source>
        <dbReference type="EMBL" id="KAL0907560.1"/>
    </source>
</evidence>
<keyword evidence="5" id="KW-1185">Reference proteome</keyword>
<dbReference type="AlphaFoldDB" id="A0ABD0U5B8"/>
<dbReference type="Pfam" id="PF26130">
    <property type="entry name" value="PB1-like"/>
    <property type="match status" value="1"/>
</dbReference>
<dbReference type="InterPro" id="IPR004332">
    <property type="entry name" value="Transposase_MuDR"/>
</dbReference>
<evidence type="ECO:0008006" key="6">
    <source>
        <dbReference type="Google" id="ProtNLM"/>
    </source>
</evidence>
<dbReference type="Proteomes" id="UP001552299">
    <property type="component" value="Unassembled WGS sequence"/>
</dbReference>
<organism evidence="4 5">
    <name type="scientific">Dendrobium thyrsiflorum</name>
    <name type="common">Pinecone-like raceme dendrobium</name>
    <name type="synonym">Orchid</name>
    <dbReference type="NCBI Taxonomy" id="117978"/>
    <lineage>
        <taxon>Eukaryota</taxon>
        <taxon>Viridiplantae</taxon>
        <taxon>Streptophyta</taxon>
        <taxon>Embryophyta</taxon>
        <taxon>Tracheophyta</taxon>
        <taxon>Spermatophyta</taxon>
        <taxon>Magnoliopsida</taxon>
        <taxon>Liliopsida</taxon>
        <taxon>Asparagales</taxon>
        <taxon>Orchidaceae</taxon>
        <taxon>Epidendroideae</taxon>
        <taxon>Malaxideae</taxon>
        <taxon>Dendrobiinae</taxon>
        <taxon>Dendrobium</taxon>
    </lineage>
</organism>
<dbReference type="EMBL" id="JANQDX010000017">
    <property type="protein sequence ID" value="KAL0907560.1"/>
    <property type="molecule type" value="Genomic_DNA"/>
</dbReference>
<evidence type="ECO:0000256" key="1">
    <source>
        <dbReference type="SAM" id="MobiDB-lite"/>
    </source>
</evidence>
<dbReference type="InterPro" id="IPR058594">
    <property type="entry name" value="PB1-like_dom_pln"/>
</dbReference>
<feature type="compositionally biased region" description="Gly residues" evidence="1">
    <location>
        <begin position="68"/>
        <end position="82"/>
    </location>
</feature>